<evidence type="ECO:0000256" key="3">
    <source>
        <dbReference type="ARBA" id="ARBA00031971"/>
    </source>
</evidence>
<dbReference type="Proteomes" id="UP001472866">
    <property type="component" value="Chromosome 12"/>
</dbReference>
<dbReference type="HAMAP" id="MF_00580">
    <property type="entry name" value="CH10"/>
    <property type="match status" value="1"/>
</dbReference>
<dbReference type="InterPro" id="IPR020818">
    <property type="entry name" value="Chaperonin_GroES"/>
</dbReference>
<dbReference type="SUPFAM" id="SSF50129">
    <property type="entry name" value="GroES-like"/>
    <property type="match status" value="2"/>
</dbReference>
<dbReference type="InterPro" id="IPR037124">
    <property type="entry name" value="Chaperonin_GroES_sf"/>
</dbReference>
<dbReference type="EMBL" id="HBHZ01000288">
    <property type="protein sequence ID" value="CAE0187166.1"/>
    <property type="molecule type" value="Transcribed_RNA"/>
</dbReference>
<dbReference type="PANTHER" id="PTHR10772:SF63">
    <property type="entry name" value="20 KDA CHAPERONIN, CHLOROPLASTIC"/>
    <property type="match status" value="1"/>
</dbReference>
<dbReference type="GO" id="GO:0051087">
    <property type="term" value="F:protein-folding chaperone binding"/>
    <property type="evidence" value="ECO:0007669"/>
    <property type="project" value="TreeGrafter"/>
</dbReference>
<feature type="region of interest" description="Disordered" evidence="7">
    <location>
        <begin position="155"/>
        <end position="184"/>
    </location>
</feature>
<dbReference type="GO" id="GO:0051082">
    <property type="term" value="F:unfolded protein binding"/>
    <property type="evidence" value="ECO:0007669"/>
    <property type="project" value="TreeGrafter"/>
</dbReference>
<reference evidence="8" key="1">
    <citation type="submission" date="2021-01" db="EMBL/GenBank/DDBJ databases">
        <authorList>
            <person name="Corre E."/>
            <person name="Pelletier E."/>
            <person name="Niang G."/>
            <person name="Scheremetjew M."/>
            <person name="Finn R."/>
            <person name="Kale V."/>
            <person name="Holt S."/>
            <person name="Cochrane G."/>
            <person name="Meng A."/>
            <person name="Brown T."/>
            <person name="Cohen L."/>
        </authorList>
    </citation>
    <scope>NUCLEOTIDE SEQUENCE</scope>
    <source>
        <strain evidence="8">RCC1871</strain>
    </source>
</reference>
<dbReference type="FunFam" id="2.30.33.40:FF:000001">
    <property type="entry name" value="10 kDa chaperonin"/>
    <property type="match status" value="1"/>
</dbReference>
<evidence type="ECO:0000256" key="2">
    <source>
        <dbReference type="ARBA" id="ARBA00023186"/>
    </source>
</evidence>
<evidence type="ECO:0000313" key="8">
    <source>
        <dbReference type="EMBL" id="CAE0187166.1"/>
    </source>
</evidence>
<dbReference type="SMART" id="SM00883">
    <property type="entry name" value="Cpn10"/>
    <property type="match status" value="2"/>
</dbReference>
<evidence type="ECO:0000256" key="1">
    <source>
        <dbReference type="ARBA" id="ARBA00006975"/>
    </source>
</evidence>
<sequence length="226" mass="23856">MATTTRGSMLMRKGGACLRPAVRGAARNVCVRATPLPLDIKKVTPVGGRTFVRVEEIEEQTQGGILLPDNAQEKQTAGTVVFADPEVGFEVGAKVVYSQFAGTELEVEGSDHVILKNDDVVGVMPTADAKDMKPTGNGILLEIEKEDEKTSSGIFLTGSTKEKPSTGKVLAVGPGRKGESGKVEPLEGVSVGDSVLYNKFSGVDFEAKDGTALIVIKDHDILATLE</sequence>
<dbReference type="CDD" id="cd00320">
    <property type="entry name" value="cpn10"/>
    <property type="match status" value="2"/>
</dbReference>
<dbReference type="GO" id="GO:0044183">
    <property type="term" value="F:protein folding chaperone"/>
    <property type="evidence" value="ECO:0007669"/>
    <property type="project" value="InterPro"/>
</dbReference>
<dbReference type="GO" id="GO:0005524">
    <property type="term" value="F:ATP binding"/>
    <property type="evidence" value="ECO:0007669"/>
    <property type="project" value="InterPro"/>
</dbReference>
<evidence type="ECO:0000256" key="4">
    <source>
        <dbReference type="ARBA" id="ARBA00073031"/>
    </source>
</evidence>
<dbReference type="EMBL" id="CP151512">
    <property type="protein sequence ID" value="WZN65494.1"/>
    <property type="molecule type" value="Genomic_DNA"/>
</dbReference>
<comment type="similarity">
    <text evidence="1 6">Belongs to the GroES chaperonin family.</text>
</comment>
<dbReference type="Gene3D" id="2.30.33.40">
    <property type="entry name" value="GroES chaperonin"/>
    <property type="match status" value="2"/>
</dbReference>
<dbReference type="GO" id="GO:0005739">
    <property type="term" value="C:mitochondrion"/>
    <property type="evidence" value="ECO:0007669"/>
    <property type="project" value="TreeGrafter"/>
</dbReference>
<dbReference type="Pfam" id="PF00166">
    <property type="entry name" value="Cpn10"/>
    <property type="match status" value="2"/>
</dbReference>
<reference evidence="9 10" key="2">
    <citation type="submission" date="2024-03" db="EMBL/GenBank/DDBJ databases">
        <title>Complete genome sequence of the green alga Chloropicon roscoffensis RCC1871.</title>
        <authorList>
            <person name="Lemieux C."/>
            <person name="Pombert J.-F."/>
            <person name="Otis C."/>
            <person name="Turmel M."/>
        </authorList>
    </citation>
    <scope>NUCLEOTIDE SEQUENCE [LARGE SCALE GENOMIC DNA]</scope>
    <source>
        <strain evidence="9 10">RCC1871</strain>
    </source>
</reference>
<keyword evidence="2 6" id="KW-0143">Chaperone</keyword>
<protein>
    <recommendedName>
        <fullName evidence="4">20 kDa chaperonin, chloroplastic</fullName>
    </recommendedName>
    <alternativeName>
        <fullName evidence="3">Chaperonin 10</fullName>
    </alternativeName>
    <alternativeName>
        <fullName evidence="5">Protein Cpn21</fullName>
    </alternativeName>
</protein>
<evidence type="ECO:0000256" key="5">
    <source>
        <dbReference type="ARBA" id="ARBA00079398"/>
    </source>
</evidence>
<keyword evidence="10" id="KW-1185">Reference proteome</keyword>
<dbReference type="InterPro" id="IPR011032">
    <property type="entry name" value="GroES-like_sf"/>
</dbReference>
<proteinExistence type="inferred from homology"/>
<accession>A0A7S3FPE9</accession>
<dbReference type="GO" id="GO:0009507">
    <property type="term" value="C:chloroplast"/>
    <property type="evidence" value="ECO:0007669"/>
    <property type="project" value="TreeGrafter"/>
</dbReference>
<dbReference type="PRINTS" id="PR00297">
    <property type="entry name" value="CHAPERONIN10"/>
</dbReference>
<organism evidence="8">
    <name type="scientific">Chloropicon roscoffensis</name>
    <dbReference type="NCBI Taxonomy" id="1461544"/>
    <lineage>
        <taxon>Eukaryota</taxon>
        <taxon>Viridiplantae</taxon>
        <taxon>Chlorophyta</taxon>
        <taxon>Chloropicophyceae</taxon>
        <taxon>Chloropicales</taxon>
        <taxon>Chloropicaceae</taxon>
        <taxon>Chloropicon</taxon>
    </lineage>
</organism>
<evidence type="ECO:0000313" key="9">
    <source>
        <dbReference type="EMBL" id="WZN65494.1"/>
    </source>
</evidence>
<gene>
    <name evidence="8" type="ORF">CROS1456_LOCUS232</name>
    <name evidence="9" type="ORF">HKI87_12g70530</name>
</gene>
<evidence type="ECO:0000313" key="10">
    <source>
        <dbReference type="Proteomes" id="UP001472866"/>
    </source>
</evidence>
<dbReference type="AlphaFoldDB" id="A0A7S3FPE9"/>
<dbReference type="PANTHER" id="PTHR10772">
    <property type="entry name" value="10 KDA HEAT SHOCK PROTEIN"/>
    <property type="match status" value="1"/>
</dbReference>
<evidence type="ECO:0000256" key="7">
    <source>
        <dbReference type="SAM" id="MobiDB-lite"/>
    </source>
</evidence>
<dbReference type="GO" id="GO:0046872">
    <property type="term" value="F:metal ion binding"/>
    <property type="evidence" value="ECO:0007669"/>
    <property type="project" value="TreeGrafter"/>
</dbReference>
<name>A0A7S3FPE9_9CHLO</name>
<evidence type="ECO:0000256" key="6">
    <source>
        <dbReference type="RuleBase" id="RU003479"/>
    </source>
</evidence>